<dbReference type="Proteomes" id="UP000320593">
    <property type="component" value="Unassembled WGS sequence"/>
</dbReference>
<dbReference type="InterPro" id="IPR004045">
    <property type="entry name" value="Glutathione_S-Trfase_N"/>
</dbReference>
<organism evidence="2 3">
    <name type="scientific">Roseibium hamelinense</name>
    <dbReference type="NCBI Taxonomy" id="150831"/>
    <lineage>
        <taxon>Bacteria</taxon>
        <taxon>Pseudomonadati</taxon>
        <taxon>Pseudomonadota</taxon>
        <taxon>Alphaproteobacteria</taxon>
        <taxon>Hyphomicrobiales</taxon>
        <taxon>Stappiaceae</taxon>
        <taxon>Roseibium</taxon>
    </lineage>
</organism>
<dbReference type="Pfam" id="PF04399">
    <property type="entry name" value="Glutaredoxin2_C"/>
    <property type="match status" value="1"/>
</dbReference>
<dbReference type="Gene3D" id="3.40.30.10">
    <property type="entry name" value="Glutaredoxin"/>
    <property type="match status" value="1"/>
</dbReference>
<dbReference type="SUPFAM" id="SSF47616">
    <property type="entry name" value="GST C-terminal domain-like"/>
    <property type="match status" value="1"/>
</dbReference>
<dbReference type="Pfam" id="PF13409">
    <property type="entry name" value="GST_N_2"/>
    <property type="match status" value="1"/>
</dbReference>
<dbReference type="PROSITE" id="PS50404">
    <property type="entry name" value="GST_NTER"/>
    <property type="match status" value="1"/>
</dbReference>
<accession>A0A562T263</accession>
<evidence type="ECO:0000313" key="2">
    <source>
        <dbReference type="EMBL" id="TWI87443.1"/>
    </source>
</evidence>
<reference evidence="2 3" key="1">
    <citation type="submission" date="2019-07" db="EMBL/GenBank/DDBJ databases">
        <title>Genomic Encyclopedia of Archaeal and Bacterial Type Strains, Phase II (KMG-II): from individual species to whole genera.</title>
        <authorList>
            <person name="Goeker M."/>
        </authorList>
    </citation>
    <scope>NUCLEOTIDE SEQUENCE [LARGE SCALE GENOMIC DNA]</scope>
    <source>
        <strain evidence="2 3">ATCC BAA-252</strain>
    </source>
</reference>
<evidence type="ECO:0000259" key="1">
    <source>
        <dbReference type="PROSITE" id="PS50404"/>
    </source>
</evidence>
<protein>
    <submittedName>
        <fullName evidence="2">Glutaredoxin 2</fullName>
    </submittedName>
</protein>
<dbReference type="InterPro" id="IPR036249">
    <property type="entry name" value="Thioredoxin-like_sf"/>
</dbReference>
<feature type="domain" description="GST N-terminal" evidence="1">
    <location>
        <begin position="3"/>
        <end position="81"/>
    </location>
</feature>
<dbReference type="RefSeq" id="WP_145342789.1">
    <property type="nucleotide sequence ID" value="NZ_SMLY01000081.1"/>
</dbReference>
<comment type="caution">
    <text evidence="2">The sequence shown here is derived from an EMBL/GenBank/DDBJ whole genome shotgun (WGS) entry which is preliminary data.</text>
</comment>
<dbReference type="OrthoDB" id="5291571at2"/>
<dbReference type="AlphaFoldDB" id="A0A562T263"/>
<dbReference type="NCBIfam" id="NF007702">
    <property type="entry name" value="PRK10387.1"/>
    <property type="match status" value="1"/>
</dbReference>
<gene>
    <name evidence="2" type="ORF">JM93_02008</name>
</gene>
<dbReference type="EMBL" id="VLLF01000004">
    <property type="protein sequence ID" value="TWI87443.1"/>
    <property type="molecule type" value="Genomic_DNA"/>
</dbReference>
<sequence length="216" mass="24301">MGDPLKLLMFEHCSLCFRVRMIAALKGIALEEQVVLDDDSNAMISLVGKRVIPILIKEDGKPMLESMDMVEYIEAMGAPLLTGPERPEIATMCDEILSITPYLTMPRYPLLGLPEMATIAAHDHYLVRKLKIYEDFVPLRARTREFLKQLELVLDRLAAEIKSPDAVNGTLSKDDIRLLPLLRSAAVVKGLQYPQKVADYFETMMARTGFKPLPVI</sequence>
<keyword evidence="3" id="KW-1185">Reference proteome</keyword>
<dbReference type="Gene3D" id="1.20.1050.10">
    <property type="match status" value="1"/>
</dbReference>
<dbReference type="SUPFAM" id="SSF52833">
    <property type="entry name" value="Thioredoxin-like"/>
    <property type="match status" value="1"/>
</dbReference>
<dbReference type="InterPro" id="IPR007494">
    <property type="entry name" value="Glutaredoxin2_C"/>
</dbReference>
<name>A0A562T263_9HYPH</name>
<dbReference type="InterPro" id="IPR036282">
    <property type="entry name" value="Glutathione-S-Trfase_C_sf"/>
</dbReference>
<evidence type="ECO:0000313" key="3">
    <source>
        <dbReference type="Proteomes" id="UP000320593"/>
    </source>
</evidence>
<proteinExistence type="predicted"/>